<protein>
    <submittedName>
        <fullName evidence="4">Sugar ABC transporter substrate-binding protein</fullName>
    </submittedName>
</protein>
<evidence type="ECO:0000256" key="3">
    <source>
        <dbReference type="ARBA" id="ARBA00022729"/>
    </source>
</evidence>
<comment type="similarity">
    <text evidence="1">Belongs to the bacterial solute-binding protein 1 family.</text>
</comment>
<dbReference type="Proteomes" id="UP000612282">
    <property type="component" value="Unassembled WGS sequence"/>
</dbReference>
<evidence type="ECO:0000313" key="5">
    <source>
        <dbReference type="Proteomes" id="UP000612282"/>
    </source>
</evidence>
<evidence type="ECO:0000256" key="1">
    <source>
        <dbReference type="ARBA" id="ARBA00008520"/>
    </source>
</evidence>
<evidence type="ECO:0000313" key="4">
    <source>
        <dbReference type="EMBL" id="GID53231.1"/>
    </source>
</evidence>
<dbReference type="PANTHER" id="PTHR30061">
    <property type="entry name" value="MALTOSE-BINDING PERIPLASMIC PROTEIN"/>
    <property type="match status" value="1"/>
</dbReference>
<keyword evidence="5" id="KW-1185">Reference proteome</keyword>
<accession>A0ABQ3X418</accession>
<proteinExistence type="inferred from homology"/>
<sequence length="445" mass="47139">MKVLATFRCVTEQVIKERIMRHIAQGLAAAALTVTLAACGGGEAAEPEKKQDLAAELTWWDTSDAKNEGPVFQELIQKFNAEFPNVKINYQSVPFADAQNKFKTAAAAKTGAPDILRAEVAWVPEFASLGYLYSLDGSDLTADEADYNPAALASNKLDGKTYGVPQVTDSLALLYNKELVQKAGVEVPKTWAELKTAAQTVKQKTGVDGLYINPAGYFTLPFLYGEGGDLVDTAAKKIVVNSEQNVAGLKVAKDLIDSGAAVKPSATDAYNTMMTLFKEKKVAFIVNGPWEVGNVKSAPGFGGVENLGIAPVPAGSAKAGTPIGGHNYVVWSGVPQEKAAAAVAFIKYMNSAESQAFLAGKLGLLPTRKSAYEIDSVKGDPVIAAFQPVSETAVNRPWIPEGGQFFGALDQLATEVLVQNKDPKAALDAVAAKYKAEVVPGYATN</sequence>
<dbReference type="Pfam" id="PF13416">
    <property type="entry name" value="SBP_bac_8"/>
    <property type="match status" value="1"/>
</dbReference>
<dbReference type="InterPro" id="IPR006059">
    <property type="entry name" value="SBP"/>
</dbReference>
<keyword evidence="3" id="KW-0732">Signal</keyword>
<dbReference type="Gene3D" id="3.40.190.10">
    <property type="entry name" value="Periplasmic binding protein-like II"/>
    <property type="match status" value="2"/>
</dbReference>
<organism evidence="4 5">
    <name type="scientific">Actinoplanes couchii</name>
    <dbReference type="NCBI Taxonomy" id="403638"/>
    <lineage>
        <taxon>Bacteria</taxon>
        <taxon>Bacillati</taxon>
        <taxon>Actinomycetota</taxon>
        <taxon>Actinomycetes</taxon>
        <taxon>Micromonosporales</taxon>
        <taxon>Micromonosporaceae</taxon>
        <taxon>Actinoplanes</taxon>
    </lineage>
</organism>
<dbReference type="EMBL" id="BOMG01000027">
    <property type="protein sequence ID" value="GID53231.1"/>
    <property type="molecule type" value="Genomic_DNA"/>
</dbReference>
<name>A0ABQ3X418_9ACTN</name>
<comment type="caution">
    <text evidence="4">The sequence shown here is derived from an EMBL/GenBank/DDBJ whole genome shotgun (WGS) entry which is preliminary data.</text>
</comment>
<evidence type="ECO:0000256" key="2">
    <source>
        <dbReference type="ARBA" id="ARBA00022448"/>
    </source>
</evidence>
<gene>
    <name evidence="4" type="ORF">Aco03nite_016350</name>
</gene>
<keyword evidence="2" id="KW-0813">Transport</keyword>
<dbReference type="PANTHER" id="PTHR30061:SF50">
    <property type="entry name" value="MALTOSE_MALTODEXTRIN-BINDING PERIPLASMIC PROTEIN"/>
    <property type="match status" value="1"/>
</dbReference>
<dbReference type="SUPFAM" id="SSF53850">
    <property type="entry name" value="Periplasmic binding protein-like II"/>
    <property type="match status" value="1"/>
</dbReference>
<reference evidence="4 5" key="1">
    <citation type="submission" date="2021-01" db="EMBL/GenBank/DDBJ databases">
        <title>Whole genome shotgun sequence of Actinoplanes couchii NBRC 106145.</title>
        <authorList>
            <person name="Komaki H."/>
            <person name="Tamura T."/>
        </authorList>
    </citation>
    <scope>NUCLEOTIDE SEQUENCE [LARGE SCALE GENOMIC DNA]</scope>
    <source>
        <strain evidence="4 5">NBRC 106145</strain>
    </source>
</reference>